<feature type="region of interest" description="Disordered" evidence="1">
    <location>
        <begin position="265"/>
        <end position="290"/>
    </location>
</feature>
<dbReference type="PANTHER" id="PTHR31518">
    <property type="entry name" value="ARGININE/SERINE-RICH PROTEIN PNISR"/>
    <property type="match status" value="1"/>
</dbReference>
<feature type="compositionally biased region" description="Basic and acidic residues" evidence="1">
    <location>
        <begin position="521"/>
        <end position="534"/>
    </location>
</feature>
<feature type="compositionally biased region" description="Basic residues" evidence="1">
    <location>
        <begin position="868"/>
        <end position="896"/>
    </location>
</feature>
<gene>
    <name evidence="2" type="ORF">PXEA_LOCUS5441</name>
</gene>
<feature type="region of interest" description="Disordered" evidence="1">
    <location>
        <begin position="411"/>
        <end position="534"/>
    </location>
</feature>
<feature type="compositionally biased region" description="Basic residues" evidence="1">
    <location>
        <begin position="739"/>
        <end position="749"/>
    </location>
</feature>
<dbReference type="EMBL" id="CAAALY010013484">
    <property type="protein sequence ID" value="VEL12001.1"/>
    <property type="molecule type" value="Genomic_DNA"/>
</dbReference>
<feature type="compositionally biased region" description="Polar residues" evidence="1">
    <location>
        <begin position="802"/>
        <end position="812"/>
    </location>
</feature>
<name>A0A448WHP4_9PLAT</name>
<sequence>MGDSWTTNEAVWNARYPVNLPSQERMPNFSHPGQEVYASSFLNDYSHGAGPGFPQPPPLPSDAESRAHPFYRPPLTSPYAHQAPPLRPYMPPFSRPHEALHYAMPVPPVQQPTSDPPSDFPVASEQGSNEFNDFDYRQPNQLNQPGGLLANDWFTNKNSNGSLHMDPVSTSQSSPVKNAPSNLFPIHPSSTTGWSSHQNSGSHFPAPFPDRLLPAYAAVAPCPWPSAVEPHFTHSTAAIAAGIDNLAKKRALPAWMREELEKLERKKAKEVAAATDGLTSTETAKRDEEGDIVMEEAYAHFSAPKSDGILLDDEDDDLNTQHRRGRSSSLESTVRSAQPDDRSEKSVLSGDDTEEETSKAGGRNTKSLARPLGDLSSTPAQLRARFITRILTDALLTVTTELIVEISEDVLASSRHPSSDSAPEVAVTPATSIARQSLPSHIQRRSSLSPQSSTLPHHSPSACDALNGAAVDTLPQTQPQQRRRRRFEEAPCSPVKQELTGSFVEQPEIRQAGPSLLKRPQAREEEVETDNKPERQVLFKSDESKIGSDNLETRVSGSLEGLIAYDSEDEPGSEPESESALEAASELGSGLEVKSKIESEERLEADEKYDTIIEKLLDSKESPTVAHPPPLTHSKDNEEPSSELVLNSTLDVIPRPTKSATSKMATSANDQSIVLSSGTSGQDTLVQQLKAELNRREEAKRSILATKESKKRHQKHRNIEHPKESHTQLSDLKGSSRHDPHKHRHRSRSHSQLNSNPRREKEGIASRKDHSKPSQNSPSLRFSQITVQPHSRHHKRDDSHNTRPTSRQSSQKSRIESHKRPSSRLHKSQTLLSSSSPLSSKHRGGEEDRMNKHVKKSDKRHGKEVSSRYRHSHRSRYSRNKASRSRREKLRSRRRHSSSDQSSSESSSSGSSDSRSSDSSCSATSSSSSPSSSASSSESSARKRKTKHASTLLFVISEFSSLGPSSVCLWLLAYLFACLLFEREELCGKGKSTREMAFIGQTRYSHQTPSM</sequence>
<proteinExistence type="predicted"/>
<protein>
    <submittedName>
        <fullName evidence="2">Uncharacterized protein</fullName>
    </submittedName>
</protein>
<feature type="compositionally biased region" description="Basic and acidic residues" evidence="1">
    <location>
        <begin position="593"/>
        <end position="602"/>
    </location>
</feature>
<feature type="compositionally biased region" description="Basic and acidic residues" evidence="1">
    <location>
        <begin position="757"/>
        <end position="772"/>
    </location>
</feature>
<dbReference type="AlphaFoldDB" id="A0A448WHP4"/>
<feature type="region of interest" description="Disordered" evidence="1">
    <location>
        <begin position="47"/>
        <end position="67"/>
    </location>
</feature>
<organism evidence="2 3">
    <name type="scientific">Protopolystoma xenopodis</name>
    <dbReference type="NCBI Taxonomy" id="117903"/>
    <lineage>
        <taxon>Eukaryota</taxon>
        <taxon>Metazoa</taxon>
        <taxon>Spiralia</taxon>
        <taxon>Lophotrochozoa</taxon>
        <taxon>Platyhelminthes</taxon>
        <taxon>Monogenea</taxon>
        <taxon>Polyopisthocotylea</taxon>
        <taxon>Polystomatidea</taxon>
        <taxon>Polystomatidae</taxon>
        <taxon>Protopolystoma</taxon>
    </lineage>
</organism>
<keyword evidence="3" id="KW-1185">Reference proteome</keyword>
<feature type="compositionally biased region" description="Polar residues" evidence="1">
    <location>
        <begin position="429"/>
        <end position="456"/>
    </location>
</feature>
<feature type="region of interest" description="Disordered" evidence="1">
    <location>
        <begin position="304"/>
        <end position="375"/>
    </location>
</feature>
<feature type="region of interest" description="Disordered" evidence="1">
    <location>
        <begin position="565"/>
        <end position="602"/>
    </location>
</feature>
<feature type="compositionally biased region" description="Basic and acidic residues" evidence="1">
    <location>
        <begin position="717"/>
        <end position="726"/>
    </location>
</feature>
<feature type="compositionally biased region" description="Basic and acidic residues" evidence="1">
    <location>
        <begin position="692"/>
        <end position="701"/>
    </location>
</feature>
<feature type="compositionally biased region" description="Polar residues" evidence="1">
    <location>
        <begin position="658"/>
        <end position="687"/>
    </location>
</feature>
<comment type="caution">
    <text evidence="2">The sequence shown here is derived from an EMBL/GenBank/DDBJ whole genome shotgun (WGS) entry which is preliminary data.</text>
</comment>
<feature type="compositionally biased region" description="Polar residues" evidence="1">
    <location>
        <begin position="327"/>
        <end position="336"/>
    </location>
</feature>
<dbReference type="Pfam" id="PF15996">
    <property type="entry name" value="PNISR"/>
    <property type="match status" value="1"/>
</dbReference>
<feature type="region of interest" description="Disordered" evidence="1">
    <location>
        <begin position="617"/>
        <end position="944"/>
    </location>
</feature>
<dbReference type="InterPro" id="IPR031937">
    <property type="entry name" value="PNISR"/>
</dbReference>
<evidence type="ECO:0000313" key="2">
    <source>
        <dbReference type="EMBL" id="VEL12001.1"/>
    </source>
</evidence>
<feature type="compositionally biased region" description="Low complexity" evidence="1">
    <location>
        <begin position="580"/>
        <end position="592"/>
    </location>
</feature>
<evidence type="ECO:0000313" key="3">
    <source>
        <dbReference type="Proteomes" id="UP000784294"/>
    </source>
</evidence>
<accession>A0A448WHP4</accession>
<feature type="compositionally biased region" description="Acidic residues" evidence="1">
    <location>
        <begin position="566"/>
        <end position="579"/>
    </location>
</feature>
<feature type="compositionally biased region" description="Polar residues" evidence="1">
    <location>
        <begin position="773"/>
        <end position="789"/>
    </location>
</feature>
<dbReference type="Proteomes" id="UP000784294">
    <property type="component" value="Unassembled WGS sequence"/>
</dbReference>
<reference evidence="2" key="1">
    <citation type="submission" date="2018-11" db="EMBL/GenBank/DDBJ databases">
        <authorList>
            <consortium name="Pathogen Informatics"/>
        </authorList>
    </citation>
    <scope>NUCLEOTIDE SEQUENCE</scope>
</reference>
<evidence type="ECO:0000256" key="1">
    <source>
        <dbReference type="SAM" id="MobiDB-lite"/>
    </source>
</evidence>
<feature type="compositionally biased region" description="Low complexity" evidence="1">
    <location>
        <begin position="899"/>
        <end position="939"/>
    </location>
</feature>